<dbReference type="Proteomes" id="UP001221142">
    <property type="component" value="Unassembled WGS sequence"/>
</dbReference>
<dbReference type="GO" id="GO:0000981">
    <property type="term" value="F:DNA-binding transcription factor activity, RNA polymerase II-specific"/>
    <property type="evidence" value="ECO:0007669"/>
    <property type="project" value="InterPro"/>
</dbReference>
<dbReference type="Pfam" id="PF00172">
    <property type="entry name" value="Zn_clus"/>
    <property type="match status" value="1"/>
</dbReference>
<evidence type="ECO:0000256" key="2">
    <source>
        <dbReference type="SAM" id="MobiDB-lite"/>
    </source>
</evidence>
<keyword evidence="1" id="KW-0539">Nucleus</keyword>
<accession>A0AAD7BSN4</accession>
<dbReference type="InterPro" id="IPR050797">
    <property type="entry name" value="Carb_Metab_Trans_Reg"/>
</dbReference>
<evidence type="ECO:0000313" key="4">
    <source>
        <dbReference type="EMBL" id="KAJ7629118.1"/>
    </source>
</evidence>
<proteinExistence type="predicted"/>
<dbReference type="PANTHER" id="PTHR31668">
    <property type="entry name" value="GLUCOSE TRANSPORT TRANSCRIPTION REGULATOR RGT1-RELATED-RELATED"/>
    <property type="match status" value="1"/>
</dbReference>
<dbReference type="SUPFAM" id="SSF57701">
    <property type="entry name" value="Zn2/Cys6 DNA-binding domain"/>
    <property type="match status" value="1"/>
</dbReference>
<evidence type="ECO:0000313" key="5">
    <source>
        <dbReference type="Proteomes" id="UP001221142"/>
    </source>
</evidence>
<dbReference type="InterPro" id="IPR001138">
    <property type="entry name" value="Zn2Cys6_DnaBD"/>
</dbReference>
<dbReference type="SMART" id="SM00066">
    <property type="entry name" value="GAL4"/>
    <property type="match status" value="1"/>
</dbReference>
<dbReference type="InterPro" id="IPR036864">
    <property type="entry name" value="Zn2-C6_fun-type_DNA-bd_sf"/>
</dbReference>
<sequence>MDDCRNLPPAGPPPPLASILTSRRRVVIACTNCRRRKIRCATDSEDDIPRNPCERCVKKGLKCEYITVADQFSTPPPASPSPRSSLDAPYYQLPRPEDSRAPYSRAPPFQSHHPPPPPGAVHQSRYLPHPDPRHRFNPSLPPLEISEPKYPPDSTRLPSFKELYGKYSNPGSRPQSPETVRLPPLRRLVYYGLWRWSLGWLTIRTIDVGCATGCRAMNIPRTERTCRSR</sequence>
<reference evidence="4" key="1">
    <citation type="submission" date="2023-03" db="EMBL/GenBank/DDBJ databases">
        <title>Massive genome expansion in bonnet fungi (Mycena s.s.) driven by repeated elements and novel gene families across ecological guilds.</title>
        <authorList>
            <consortium name="Lawrence Berkeley National Laboratory"/>
            <person name="Harder C.B."/>
            <person name="Miyauchi S."/>
            <person name="Viragh M."/>
            <person name="Kuo A."/>
            <person name="Thoen E."/>
            <person name="Andreopoulos B."/>
            <person name="Lu D."/>
            <person name="Skrede I."/>
            <person name="Drula E."/>
            <person name="Henrissat B."/>
            <person name="Morin E."/>
            <person name="Kohler A."/>
            <person name="Barry K."/>
            <person name="LaButti K."/>
            <person name="Morin E."/>
            <person name="Salamov A."/>
            <person name="Lipzen A."/>
            <person name="Mereny Z."/>
            <person name="Hegedus B."/>
            <person name="Baldrian P."/>
            <person name="Stursova M."/>
            <person name="Weitz H."/>
            <person name="Taylor A."/>
            <person name="Grigoriev I.V."/>
            <person name="Nagy L.G."/>
            <person name="Martin F."/>
            <person name="Kauserud H."/>
        </authorList>
    </citation>
    <scope>NUCLEOTIDE SEQUENCE</scope>
    <source>
        <strain evidence="4">9284</strain>
    </source>
</reference>
<dbReference type="GO" id="GO:0008270">
    <property type="term" value="F:zinc ion binding"/>
    <property type="evidence" value="ECO:0007669"/>
    <property type="project" value="InterPro"/>
</dbReference>
<dbReference type="PROSITE" id="PS00463">
    <property type="entry name" value="ZN2_CY6_FUNGAL_1"/>
    <property type="match status" value="1"/>
</dbReference>
<dbReference type="EMBL" id="JARKIF010000010">
    <property type="protein sequence ID" value="KAJ7629118.1"/>
    <property type="molecule type" value="Genomic_DNA"/>
</dbReference>
<organism evidence="4 5">
    <name type="scientific">Roridomyces roridus</name>
    <dbReference type="NCBI Taxonomy" id="1738132"/>
    <lineage>
        <taxon>Eukaryota</taxon>
        <taxon>Fungi</taxon>
        <taxon>Dikarya</taxon>
        <taxon>Basidiomycota</taxon>
        <taxon>Agaricomycotina</taxon>
        <taxon>Agaricomycetes</taxon>
        <taxon>Agaricomycetidae</taxon>
        <taxon>Agaricales</taxon>
        <taxon>Marasmiineae</taxon>
        <taxon>Mycenaceae</taxon>
        <taxon>Roridomyces</taxon>
    </lineage>
</organism>
<dbReference type="PROSITE" id="PS50048">
    <property type="entry name" value="ZN2_CY6_FUNGAL_2"/>
    <property type="match status" value="1"/>
</dbReference>
<dbReference type="AlphaFoldDB" id="A0AAD7BSN4"/>
<dbReference type="CDD" id="cd00067">
    <property type="entry name" value="GAL4"/>
    <property type="match status" value="1"/>
</dbReference>
<feature type="domain" description="Zn(2)-C6 fungal-type" evidence="3">
    <location>
        <begin position="29"/>
        <end position="65"/>
    </location>
</feature>
<name>A0AAD7BSN4_9AGAR</name>
<feature type="region of interest" description="Disordered" evidence="2">
    <location>
        <begin position="72"/>
        <end position="153"/>
    </location>
</feature>
<comment type="caution">
    <text evidence="4">The sequence shown here is derived from an EMBL/GenBank/DDBJ whole genome shotgun (WGS) entry which is preliminary data.</text>
</comment>
<dbReference type="Gene3D" id="4.10.240.10">
    <property type="entry name" value="Zn(2)-C6 fungal-type DNA-binding domain"/>
    <property type="match status" value="1"/>
</dbReference>
<keyword evidence="5" id="KW-1185">Reference proteome</keyword>
<protein>
    <recommendedName>
        <fullName evidence="3">Zn(2)-C6 fungal-type domain-containing protein</fullName>
    </recommendedName>
</protein>
<evidence type="ECO:0000256" key="1">
    <source>
        <dbReference type="ARBA" id="ARBA00023242"/>
    </source>
</evidence>
<evidence type="ECO:0000259" key="3">
    <source>
        <dbReference type="PROSITE" id="PS50048"/>
    </source>
</evidence>
<gene>
    <name evidence="4" type="ORF">FB45DRAFT_48720</name>
</gene>